<keyword evidence="4" id="KW-0732">Signal</keyword>
<sequence>MASFTPTLLVLYLTAGYVAAFPFYPPMGGFTDLNPKSQDVKDVLDEFIEKTNEESENPNWEKIDTIFKVKREFIYEIHYKATVRWRETECPKTKATTYCATYNKTNVGKSYICDLDIILMPWKNYFSFSKSCY</sequence>
<dbReference type="Gene3D" id="3.10.450.10">
    <property type="match status" value="1"/>
</dbReference>
<dbReference type="KEGG" id="pmrn:116947381"/>
<evidence type="ECO:0000256" key="1">
    <source>
        <dbReference type="ARBA" id="ARBA00009403"/>
    </source>
</evidence>
<dbReference type="GO" id="GO:0005615">
    <property type="term" value="C:extracellular space"/>
    <property type="evidence" value="ECO:0007669"/>
    <property type="project" value="TreeGrafter"/>
</dbReference>
<protein>
    <submittedName>
        <fullName evidence="7">Kininogen-1-like</fullName>
    </submittedName>
</protein>
<dbReference type="GO" id="GO:0004869">
    <property type="term" value="F:cysteine-type endopeptidase inhibitor activity"/>
    <property type="evidence" value="ECO:0007669"/>
    <property type="project" value="UniProtKB-KW"/>
</dbReference>
<dbReference type="SUPFAM" id="SSF54403">
    <property type="entry name" value="Cystatin/monellin"/>
    <property type="match status" value="1"/>
</dbReference>
<dbReference type="Proteomes" id="UP001318040">
    <property type="component" value="Chromosome 29"/>
</dbReference>
<organism evidence="6 7">
    <name type="scientific">Petromyzon marinus</name>
    <name type="common">Sea lamprey</name>
    <dbReference type="NCBI Taxonomy" id="7757"/>
    <lineage>
        <taxon>Eukaryota</taxon>
        <taxon>Metazoa</taxon>
        <taxon>Chordata</taxon>
        <taxon>Craniata</taxon>
        <taxon>Vertebrata</taxon>
        <taxon>Cyclostomata</taxon>
        <taxon>Hyperoartia</taxon>
        <taxon>Petromyzontiformes</taxon>
        <taxon>Petromyzontidae</taxon>
        <taxon>Petromyzon</taxon>
    </lineage>
</organism>
<proteinExistence type="inferred from homology"/>
<evidence type="ECO:0000256" key="4">
    <source>
        <dbReference type="SAM" id="SignalP"/>
    </source>
</evidence>
<evidence type="ECO:0000313" key="7">
    <source>
        <dbReference type="RefSeq" id="XP_032818933.1"/>
    </source>
</evidence>
<dbReference type="PANTHER" id="PTHR46186:SF2">
    <property type="entry name" value="CYSTATIN"/>
    <property type="match status" value="1"/>
</dbReference>
<keyword evidence="3" id="KW-0789">Thiol protease inhibitor</keyword>
<dbReference type="AlphaFoldDB" id="A0AAJ7X3Q7"/>
<feature type="signal peptide" evidence="4">
    <location>
        <begin position="1"/>
        <end position="20"/>
    </location>
</feature>
<dbReference type="GO" id="GO:0031982">
    <property type="term" value="C:vesicle"/>
    <property type="evidence" value="ECO:0007669"/>
    <property type="project" value="TreeGrafter"/>
</dbReference>
<dbReference type="GO" id="GO:0005737">
    <property type="term" value="C:cytoplasm"/>
    <property type="evidence" value="ECO:0007669"/>
    <property type="project" value="TreeGrafter"/>
</dbReference>
<comment type="similarity">
    <text evidence="1">Belongs to the cystatin family.</text>
</comment>
<evidence type="ECO:0000256" key="2">
    <source>
        <dbReference type="ARBA" id="ARBA00022690"/>
    </source>
</evidence>
<evidence type="ECO:0000259" key="5">
    <source>
        <dbReference type="Pfam" id="PF00031"/>
    </source>
</evidence>
<gene>
    <name evidence="7" type="primary">LOC116947381</name>
</gene>
<dbReference type="CDD" id="cd00042">
    <property type="entry name" value="CY"/>
    <property type="match status" value="1"/>
</dbReference>
<dbReference type="InterPro" id="IPR000010">
    <property type="entry name" value="Cystatin_dom"/>
</dbReference>
<dbReference type="RefSeq" id="XP_032818933.1">
    <property type="nucleotide sequence ID" value="XM_032963042.1"/>
</dbReference>
<name>A0AAJ7X3Q7_PETMA</name>
<evidence type="ECO:0000256" key="3">
    <source>
        <dbReference type="ARBA" id="ARBA00022704"/>
    </source>
</evidence>
<dbReference type="InterPro" id="IPR046350">
    <property type="entry name" value="Cystatin_sf"/>
</dbReference>
<feature type="domain" description="Cystatin" evidence="5">
    <location>
        <begin position="28"/>
        <end position="102"/>
    </location>
</feature>
<dbReference type="PANTHER" id="PTHR46186">
    <property type="entry name" value="CYSTATIN"/>
    <property type="match status" value="1"/>
</dbReference>
<reference evidence="7" key="1">
    <citation type="submission" date="2025-08" db="UniProtKB">
        <authorList>
            <consortium name="RefSeq"/>
        </authorList>
    </citation>
    <scope>IDENTIFICATION</scope>
    <source>
        <tissue evidence="7">Sperm</tissue>
    </source>
</reference>
<feature type="chain" id="PRO_5042504085" evidence="4">
    <location>
        <begin position="21"/>
        <end position="133"/>
    </location>
</feature>
<accession>A0AAJ7X3Q7</accession>
<keyword evidence="6" id="KW-1185">Reference proteome</keyword>
<dbReference type="Pfam" id="PF00031">
    <property type="entry name" value="Cystatin"/>
    <property type="match status" value="1"/>
</dbReference>
<keyword evidence="2" id="KW-0646">Protease inhibitor</keyword>
<evidence type="ECO:0000313" key="6">
    <source>
        <dbReference type="Proteomes" id="UP001318040"/>
    </source>
</evidence>